<evidence type="ECO:0000256" key="1">
    <source>
        <dbReference type="ARBA" id="ARBA00001974"/>
    </source>
</evidence>
<evidence type="ECO:0000313" key="5">
    <source>
        <dbReference type="EMBL" id="SDV49056.1"/>
    </source>
</evidence>
<dbReference type="InterPro" id="IPR002938">
    <property type="entry name" value="FAD-bd"/>
</dbReference>
<proteinExistence type="predicted"/>
<dbReference type="Proteomes" id="UP000243719">
    <property type="component" value="Unassembled WGS sequence"/>
</dbReference>
<evidence type="ECO:0000256" key="3">
    <source>
        <dbReference type="ARBA" id="ARBA00022827"/>
    </source>
</evidence>
<dbReference type="OrthoDB" id="3443359at2"/>
<dbReference type="AlphaFoldDB" id="A0A1H2PQI0"/>
<dbReference type="PANTHER" id="PTHR43004">
    <property type="entry name" value="TRK SYSTEM POTASSIUM UPTAKE PROTEIN"/>
    <property type="match status" value="1"/>
</dbReference>
<evidence type="ECO:0000313" key="6">
    <source>
        <dbReference type="Proteomes" id="UP000243719"/>
    </source>
</evidence>
<evidence type="ECO:0000256" key="2">
    <source>
        <dbReference type="ARBA" id="ARBA00022630"/>
    </source>
</evidence>
<dbReference type="PRINTS" id="PR00420">
    <property type="entry name" value="RNGMNOXGNASE"/>
</dbReference>
<dbReference type="EMBL" id="FNLO01000007">
    <property type="protein sequence ID" value="SDV49056.1"/>
    <property type="molecule type" value="Genomic_DNA"/>
</dbReference>
<feature type="domain" description="FAD-binding" evidence="4">
    <location>
        <begin position="42"/>
        <end position="383"/>
    </location>
</feature>
<gene>
    <name evidence="5" type="ORF">SAMN05216551_10726</name>
</gene>
<accession>A0A1H2PQI0</accession>
<dbReference type="InterPro" id="IPR036188">
    <property type="entry name" value="FAD/NAD-bd_sf"/>
</dbReference>
<keyword evidence="2" id="KW-0285">Flavoprotein</keyword>
<organism evidence="5 6">
    <name type="scientific">Chitinasiproducens palmae</name>
    <dbReference type="NCBI Taxonomy" id="1770053"/>
    <lineage>
        <taxon>Bacteria</taxon>
        <taxon>Pseudomonadati</taxon>
        <taxon>Pseudomonadota</taxon>
        <taxon>Betaproteobacteria</taxon>
        <taxon>Burkholderiales</taxon>
        <taxon>Burkholderiaceae</taxon>
        <taxon>Chitinasiproducens</taxon>
    </lineage>
</organism>
<dbReference type="Gene3D" id="3.30.70.2450">
    <property type="match status" value="1"/>
</dbReference>
<keyword evidence="3" id="KW-0274">FAD</keyword>
<dbReference type="InterPro" id="IPR050641">
    <property type="entry name" value="RIFMO-like"/>
</dbReference>
<dbReference type="Gene3D" id="3.50.50.60">
    <property type="entry name" value="FAD/NAD(P)-binding domain"/>
    <property type="match status" value="1"/>
</dbReference>
<dbReference type="GO" id="GO:0071949">
    <property type="term" value="F:FAD binding"/>
    <property type="evidence" value="ECO:0007669"/>
    <property type="project" value="InterPro"/>
</dbReference>
<dbReference type="Gene3D" id="3.40.30.120">
    <property type="match status" value="1"/>
</dbReference>
<keyword evidence="6" id="KW-1185">Reference proteome</keyword>
<dbReference type="STRING" id="1770053.SAMN05216551_10726"/>
<dbReference type="NCBIfam" id="NF006002">
    <property type="entry name" value="PRK08132.1"/>
    <property type="match status" value="1"/>
</dbReference>
<reference evidence="6" key="1">
    <citation type="submission" date="2016-09" db="EMBL/GenBank/DDBJ databases">
        <authorList>
            <person name="Varghese N."/>
            <person name="Submissions S."/>
        </authorList>
    </citation>
    <scope>NUCLEOTIDE SEQUENCE [LARGE SCALE GENOMIC DNA]</scope>
    <source>
        <strain evidence="6">JS23</strain>
    </source>
</reference>
<name>A0A1H2PQI0_9BURK</name>
<evidence type="ECO:0000259" key="4">
    <source>
        <dbReference type="Pfam" id="PF01494"/>
    </source>
</evidence>
<sequence length="603" mass="65889">MRLTVETCSGEKASPVTQAYVRQRHAAVRPFLHEGREARRQPVIIVGGGPVGLTTALTLARYGVRSVVIEQDDGTCEGSRAICVSRRSLEIFSQLGAASALLDKGLSWRGGRSFYRDREVLHFEMPSQPGERLPPMINIQQYYVEQALLDCAEAFDSLIEIRWQSRVTGLTVLSDHVAVQIETPAGAYVAEGSWLVASDGGRSGVRDALGLSLSGTQYEGRYVIVDIEMDSERPTERYAWFDPPSNPGSTILMHKQPDNVWRIDYQVRADEDPEEAVKPENVLPRVQSHLAMIGETAPWRPLWISIYNAKCLTLERYLHGRVVFAGDAAHLVPIFGVRGMNSGVEDAFNLGWKLAFVAQGWSPLSLLDSYSDERRYAAVENMRQGAKSTEFMAPPHRGFELMRTAVLGLAGEHPGVRTLINPRQTAAIALPTSPLNLADNAGFEGGLPPGAIIQDAALAHVTADANDAPSPVQTFLGTVLGKEVTLIYFGTAAHLPHGWSREITGRQAKGQPVTVVTVLPEGTRSEMADRADGADTVRAVCGDDRFHSVYRLFDAKAGTAYLLRPDGHVLGRWRDLDRVDPALALAGVFQDDAVRCMAEGAQS</sequence>
<dbReference type="GO" id="GO:0016709">
    <property type="term" value="F:oxidoreductase activity, acting on paired donors, with incorporation or reduction of molecular oxygen, NAD(P)H as one donor, and incorporation of one atom of oxygen"/>
    <property type="evidence" value="ECO:0007669"/>
    <property type="project" value="UniProtKB-ARBA"/>
</dbReference>
<comment type="cofactor">
    <cofactor evidence="1">
        <name>FAD</name>
        <dbReference type="ChEBI" id="CHEBI:57692"/>
    </cofactor>
</comment>
<dbReference type="Pfam" id="PF01494">
    <property type="entry name" value="FAD_binding_3"/>
    <property type="match status" value="1"/>
</dbReference>
<dbReference type="PANTHER" id="PTHR43004:SF19">
    <property type="entry name" value="BINDING MONOOXYGENASE, PUTATIVE (JCVI)-RELATED"/>
    <property type="match status" value="1"/>
</dbReference>
<protein>
    <submittedName>
        <fullName evidence="5">3-(3-hydroxy-phenyl)propionate hydroxylase</fullName>
    </submittedName>
</protein>
<dbReference type="SUPFAM" id="SSF51905">
    <property type="entry name" value="FAD/NAD(P)-binding domain"/>
    <property type="match status" value="1"/>
</dbReference>